<gene>
    <name evidence="9" type="ORF">B0I22_3259</name>
</gene>
<evidence type="ECO:0000259" key="8">
    <source>
        <dbReference type="Pfam" id="PF17827"/>
    </source>
</evidence>
<dbReference type="NCBIfam" id="TIGR03534">
    <property type="entry name" value="RF_mod_PrmC"/>
    <property type="match status" value="1"/>
</dbReference>
<dbReference type="InterPro" id="IPR040758">
    <property type="entry name" value="PrmC_N"/>
</dbReference>
<dbReference type="Gene3D" id="1.10.8.10">
    <property type="entry name" value="DNA helicase RuvA subunit, C-terminal domain"/>
    <property type="match status" value="1"/>
</dbReference>
<dbReference type="OrthoDB" id="9800643at2"/>
<reference evidence="9 10" key="1">
    <citation type="submission" date="2019-03" db="EMBL/GenBank/DDBJ databases">
        <title>Genomic Encyclopedia of Type Strains, Phase III (KMG-III): the genomes of soil and plant-associated and newly described type strains.</title>
        <authorList>
            <person name="Whitman W."/>
        </authorList>
    </citation>
    <scope>NUCLEOTIDE SEQUENCE [LARGE SCALE GENOMIC DNA]</scope>
    <source>
        <strain evidence="9 10">CGMCC 1.12802</strain>
    </source>
</reference>
<dbReference type="EMBL" id="SOEO01000003">
    <property type="protein sequence ID" value="TDX83187.1"/>
    <property type="molecule type" value="Genomic_DNA"/>
</dbReference>
<dbReference type="InterPro" id="IPR004556">
    <property type="entry name" value="HemK-like"/>
</dbReference>
<proteinExistence type="predicted"/>
<keyword evidence="10" id="KW-1185">Reference proteome</keyword>
<evidence type="ECO:0000313" key="10">
    <source>
        <dbReference type="Proteomes" id="UP000295313"/>
    </source>
</evidence>
<organism evidence="9 10">
    <name type="scientific">Epilithonimonas xixisoli</name>
    <dbReference type="NCBI Taxonomy" id="1476462"/>
    <lineage>
        <taxon>Bacteria</taxon>
        <taxon>Pseudomonadati</taxon>
        <taxon>Bacteroidota</taxon>
        <taxon>Flavobacteriia</taxon>
        <taxon>Flavobacteriales</taxon>
        <taxon>Weeksellaceae</taxon>
        <taxon>Chryseobacterium group</taxon>
        <taxon>Epilithonimonas</taxon>
    </lineage>
</organism>
<evidence type="ECO:0000256" key="3">
    <source>
        <dbReference type="ARBA" id="ARBA00022679"/>
    </source>
</evidence>
<dbReference type="PANTHER" id="PTHR18895:SF74">
    <property type="entry name" value="MTRF1L RELEASE FACTOR GLUTAMINE METHYLTRANSFERASE"/>
    <property type="match status" value="1"/>
</dbReference>
<dbReference type="GO" id="GO:0032259">
    <property type="term" value="P:methylation"/>
    <property type="evidence" value="ECO:0007669"/>
    <property type="project" value="UniProtKB-KW"/>
</dbReference>
<feature type="domain" description="Release factor glutamine methyltransferase N-terminal" evidence="8">
    <location>
        <begin position="13"/>
        <end position="76"/>
    </location>
</feature>
<dbReference type="GO" id="GO:0003676">
    <property type="term" value="F:nucleic acid binding"/>
    <property type="evidence" value="ECO:0007669"/>
    <property type="project" value="InterPro"/>
</dbReference>
<dbReference type="SUPFAM" id="SSF53335">
    <property type="entry name" value="S-adenosyl-L-methionine-dependent methyltransferases"/>
    <property type="match status" value="1"/>
</dbReference>
<accession>A0A4V3H2F0</accession>
<evidence type="ECO:0000256" key="2">
    <source>
        <dbReference type="ARBA" id="ARBA00022603"/>
    </source>
</evidence>
<feature type="region of interest" description="Disordered" evidence="6">
    <location>
        <begin position="117"/>
        <end position="140"/>
    </location>
</feature>
<evidence type="ECO:0000256" key="5">
    <source>
        <dbReference type="ARBA" id="ARBA00048391"/>
    </source>
</evidence>
<comment type="caution">
    <text evidence="9">The sequence shown here is derived from an EMBL/GenBank/DDBJ whole genome shotgun (WGS) entry which is preliminary data.</text>
</comment>
<protein>
    <recommendedName>
        <fullName evidence="1">peptide chain release factor N(5)-glutamine methyltransferase</fullName>
        <ecNumber evidence="1">2.1.1.297</ecNumber>
    </recommendedName>
</protein>
<dbReference type="GO" id="GO:0102559">
    <property type="term" value="F:peptide chain release factor N(5)-glutamine methyltransferase activity"/>
    <property type="evidence" value="ECO:0007669"/>
    <property type="project" value="UniProtKB-EC"/>
</dbReference>
<dbReference type="EC" id="2.1.1.297" evidence="1"/>
<dbReference type="NCBIfam" id="TIGR00536">
    <property type="entry name" value="hemK_fam"/>
    <property type="match status" value="1"/>
</dbReference>
<dbReference type="RefSeq" id="WP_133946294.1">
    <property type="nucleotide sequence ID" value="NZ_SOEO01000003.1"/>
</dbReference>
<dbReference type="InterPro" id="IPR019874">
    <property type="entry name" value="RF_methyltr_PrmC"/>
</dbReference>
<dbReference type="InterPro" id="IPR050320">
    <property type="entry name" value="N5-glutamine_MTase"/>
</dbReference>
<feature type="domain" description="Methyltransferase small" evidence="7">
    <location>
        <begin position="143"/>
        <end position="229"/>
    </location>
</feature>
<name>A0A4V3H2F0_9FLAO</name>
<dbReference type="AlphaFoldDB" id="A0A4V3H2F0"/>
<dbReference type="Pfam" id="PF17827">
    <property type="entry name" value="PrmC_N"/>
    <property type="match status" value="1"/>
</dbReference>
<dbReference type="InterPro" id="IPR007848">
    <property type="entry name" value="Small_mtfrase_dom"/>
</dbReference>
<dbReference type="Proteomes" id="UP000295313">
    <property type="component" value="Unassembled WGS sequence"/>
</dbReference>
<evidence type="ECO:0000256" key="4">
    <source>
        <dbReference type="ARBA" id="ARBA00022691"/>
    </source>
</evidence>
<evidence type="ECO:0000256" key="6">
    <source>
        <dbReference type="SAM" id="MobiDB-lite"/>
    </source>
</evidence>
<keyword evidence="4" id="KW-0949">S-adenosyl-L-methionine</keyword>
<dbReference type="PANTHER" id="PTHR18895">
    <property type="entry name" value="HEMK METHYLTRANSFERASE"/>
    <property type="match status" value="1"/>
</dbReference>
<dbReference type="CDD" id="cd02440">
    <property type="entry name" value="AdoMet_MTases"/>
    <property type="match status" value="1"/>
</dbReference>
<keyword evidence="3 9" id="KW-0808">Transferase</keyword>
<comment type="catalytic activity">
    <reaction evidence="5">
        <text>L-glutaminyl-[peptide chain release factor] + S-adenosyl-L-methionine = N(5)-methyl-L-glutaminyl-[peptide chain release factor] + S-adenosyl-L-homocysteine + H(+)</text>
        <dbReference type="Rhea" id="RHEA:42896"/>
        <dbReference type="Rhea" id="RHEA-COMP:10271"/>
        <dbReference type="Rhea" id="RHEA-COMP:10272"/>
        <dbReference type="ChEBI" id="CHEBI:15378"/>
        <dbReference type="ChEBI" id="CHEBI:30011"/>
        <dbReference type="ChEBI" id="CHEBI:57856"/>
        <dbReference type="ChEBI" id="CHEBI:59789"/>
        <dbReference type="ChEBI" id="CHEBI:61891"/>
        <dbReference type="EC" id="2.1.1.297"/>
    </reaction>
</comment>
<evidence type="ECO:0000259" key="7">
    <source>
        <dbReference type="Pfam" id="PF05175"/>
    </source>
</evidence>
<keyword evidence="2 9" id="KW-0489">Methyltransferase</keyword>
<evidence type="ECO:0000313" key="9">
    <source>
        <dbReference type="EMBL" id="TDX83187.1"/>
    </source>
</evidence>
<evidence type="ECO:0000256" key="1">
    <source>
        <dbReference type="ARBA" id="ARBA00012771"/>
    </source>
</evidence>
<feature type="compositionally biased region" description="Polar residues" evidence="6">
    <location>
        <begin position="128"/>
        <end position="140"/>
    </location>
</feature>
<dbReference type="InterPro" id="IPR002052">
    <property type="entry name" value="DNA_methylase_N6_adenine_CS"/>
</dbReference>
<dbReference type="PROSITE" id="PS00092">
    <property type="entry name" value="N6_MTASE"/>
    <property type="match status" value="1"/>
</dbReference>
<dbReference type="Pfam" id="PF05175">
    <property type="entry name" value="MTS"/>
    <property type="match status" value="1"/>
</dbReference>
<dbReference type="InterPro" id="IPR029063">
    <property type="entry name" value="SAM-dependent_MTases_sf"/>
</dbReference>
<dbReference type="Gene3D" id="3.40.50.150">
    <property type="entry name" value="Vaccinia Virus protein VP39"/>
    <property type="match status" value="1"/>
</dbReference>
<sequence>MTIFQIKIFFQDELSKIYSKSEIEELFSIFCEYFLNLNKIELRHNLDKNLSESDSNQLSKAISELKTGKPFQQILGETEFYGMKFFVNEHVLIPRPETEELLELAIRKIQEKIKKNRISNNELREPQPDNSETLKPSNPQTLLLSHSPTKILDIGTGSGIIPIVLKKYFPDAEVTAIDISNDALEVARRNANFHQTEINFINKDYLNEIFDSAQTDKEIYDIIISNPPYIGIEENPEIEVSVKDFEPNLALFSPTSDALIFYRKIAEDCKNHLAENGFLFLEINQKLGLETFELYKDGFSEVELLKDISGNDRMIFGRK</sequence>